<proteinExistence type="predicted"/>
<dbReference type="Gene3D" id="2.60.40.60">
    <property type="entry name" value="Cadherins"/>
    <property type="match status" value="1"/>
</dbReference>
<protein>
    <recommendedName>
        <fullName evidence="3">Cadherin N-terminal domain-containing protein</fullName>
    </recommendedName>
</protein>
<dbReference type="Ensembl" id="ENSSDUT00000013386.1">
    <property type="protein sequence ID" value="ENSSDUP00000013145.1"/>
    <property type="gene ID" value="ENSSDUG00000009550.1"/>
</dbReference>
<evidence type="ECO:0000313" key="4">
    <source>
        <dbReference type="Ensembl" id="ENSSDUP00000013145.1"/>
    </source>
</evidence>
<feature type="signal peptide" evidence="2">
    <location>
        <begin position="1"/>
        <end position="26"/>
    </location>
</feature>
<evidence type="ECO:0000259" key="3">
    <source>
        <dbReference type="Pfam" id="PF08266"/>
    </source>
</evidence>
<feature type="domain" description="Cadherin N-terminal" evidence="3">
    <location>
        <begin position="28"/>
        <end position="50"/>
    </location>
</feature>
<evidence type="ECO:0000256" key="1">
    <source>
        <dbReference type="ARBA" id="ARBA00023180"/>
    </source>
</evidence>
<accession>A0A3B4U5J1</accession>
<sequence>CKNARVGRKWLTFALAFTLILGTAVAELRYSIPEEVKEGTVVGNVAKDLAPILSTSPKITPQEPQFFL</sequence>
<dbReference type="Pfam" id="PF08266">
    <property type="entry name" value="Cadherin_2"/>
    <property type="match status" value="1"/>
</dbReference>
<reference evidence="4" key="2">
    <citation type="submission" date="2025-09" db="UniProtKB">
        <authorList>
            <consortium name="Ensembl"/>
        </authorList>
    </citation>
    <scope>IDENTIFICATION</scope>
</reference>
<name>A0A3B4U5J1_SERDU</name>
<dbReference type="InterPro" id="IPR013164">
    <property type="entry name" value="Cadherin_N"/>
</dbReference>
<organism evidence="4 5">
    <name type="scientific">Seriola dumerili</name>
    <name type="common">Greater amberjack</name>
    <name type="synonym">Caranx dumerili</name>
    <dbReference type="NCBI Taxonomy" id="41447"/>
    <lineage>
        <taxon>Eukaryota</taxon>
        <taxon>Metazoa</taxon>
        <taxon>Chordata</taxon>
        <taxon>Craniata</taxon>
        <taxon>Vertebrata</taxon>
        <taxon>Euteleostomi</taxon>
        <taxon>Actinopterygii</taxon>
        <taxon>Neopterygii</taxon>
        <taxon>Teleostei</taxon>
        <taxon>Neoteleostei</taxon>
        <taxon>Acanthomorphata</taxon>
        <taxon>Carangaria</taxon>
        <taxon>Carangiformes</taxon>
        <taxon>Carangidae</taxon>
        <taxon>Seriola</taxon>
    </lineage>
</organism>
<keyword evidence="2" id="KW-0732">Signal</keyword>
<evidence type="ECO:0000313" key="5">
    <source>
        <dbReference type="Proteomes" id="UP000261420"/>
    </source>
</evidence>
<evidence type="ECO:0000256" key="2">
    <source>
        <dbReference type="SAM" id="SignalP"/>
    </source>
</evidence>
<reference evidence="4" key="1">
    <citation type="submission" date="2025-08" db="UniProtKB">
        <authorList>
            <consortium name="Ensembl"/>
        </authorList>
    </citation>
    <scope>IDENTIFICATION</scope>
</reference>
<dbReference type="Proteomes" id="UP000261420">
    <property type="component" value="Unplaced"/>
</dbReference>
<keyword evidence="1" id="KW-0325">Glycoprotein</keyword>
<dbReference type="AlphaFoldDB" id="A0A3B4U5J1"/>
<feature type="chain" id="PRO_5017393707" description="Cadherin N-terminal domain-containing protein" evidence="2">
    <location>
        <begin position="27"/>
        <end position="68"/>
    </location>
</feature>
<keyword evidence="5" id="KW-1185">Reference proteome</keyword>